<dbReference type="OrthoDB" id="9768187at2"/>
<evidence type="ECO:0000256" key="1">
    <source>
        <dbReference type="ARBA" id="ARBA00004141"/>
    </source>
</evidence>
<feature type="region of interest" description="Disordered" evidence="18">
    <location>
        <begin position="413"/>
        <end position="484"/>
    </location>
</feature>
<feature type="transmembrane region" description="Helical" evidence="19">
    <location>
        <begin position="87"/>
        <end position="106"/>
    </location>
</feature>
<feature type="transmembrane region" description="Helical" evidence="19">
    <location>
        <begin position="191"/>
        <end position="222"/>
    </location>
</feature>
<evidence type="ECO:0000313" key="20">
    <source>
        <dbReference type="EMBL" id="APT92229.1"/>
    </source>
</evidence>
<evidence type="ECO:0000256" key="8">
    <source>
        <dbReference type="ARBA" id="ARBA00022989"/>
    </source>
</evidence>
<dbReference type="GO" id="GO:0005886">
    <property type="term" value="C:plasma membrane"/>
    <property type="evidence" value="ECO:0007669"/>
    <property type="project" value="TreeGrafter"/>
</dbReference>
<evidence type="ECO:0000313" key="21">
    <source>
        <dbReference type="Proteomes" id="UP000185491"/>
    </source>
</evidence>
<evidence type="ECO:0000256" key="7">
    <source>
        <dbReference type="ARBA" id="ARBA00022984"/>
    </source>
</evidence>
<dbReference type="GO" id="GO:0051301">
    <property type="term" value="P:cell division"/>
    <property type="evidence" value="ECO:0007669"/>
    <property type="project" value="UniProtKB-KW"/>
</dbReference>
<proteinExistence type="inferred from homology"/>
<dbReference type="InterPro" id="IPR001182">
    <property type="entry name" value="FtsW/RodA"/>
</dbReference>
<evidence type="ECO:0000256" key="3">
    <source>
        <dbReference type="ARBA" id="ARBA00022676"/>
    </source>
</evidence>
<feature type="transmembrane region" description="Helical" evidence="19">
    <location>
        <begin position="18"/>
        <end position="37"/>
    </location>
</feature>
<feature type="transmembrane region" description="Helical" evidence="19">
    <location>
        <begin position="362"/>
        <end position="384"/>
    </location>
</feature>
<evidence type="ECO:0000256" key="17">
    <source>
        <dbReference type="ARBA" id="ARBA00049966"/>
    </source>
</evidence>
<protein>
    <recommendedName>
        <fullName evidence="13">Probable peptidoglycan glycosyltransferase FtsW</fullName>
        <ecNumber evidence="15">2.4.99.28</ecNumber>
    </recommendedName>
    <alternativeName>
        <fullName evidence="14">Cell division protein FtsW</fullName>
    </alternativeName>
    <alternativeName>
        <fullName evidence="11">Cell wall polymerase</fullName>
    </alternativeName>
    <alternativeName>
        <fullName evidence="10">Peptidoglycan polymerase</fullName>
    </alternativeName>
</protein>
<dbReference type="Proteomes" id="UP000185491">
    <property type="component" value="Chromosome"/>
</dbReference>
<evidence type="ECO:0000256" key="19">
    <source>
        <dbReference type="SAM" id="Phobius"/>
    </source>
</evidence>
<evidence type="ECO:0000256" key="2">
    <source>
        <dbReference type="ARBA" id="ARBA00004752"/>
    </source>
</evidence>
<dbReference type="PANTHER" id="PTHR30474:SF2">
    <property type="entry name" value="PEPTIDOGLYCAN GLYCOSYLTRANSFERASE FTSW-RELATED"/>
    <property type="match status" value="1"/>
</dbReference>
<dbReference type="KEGG" id="cpho:CPHO_04240"/>
<dbReference type="EC" id="2.4.99.28" evidence="15"/>
<dbReference type="GO" id="GO:0008955">
    <property type="term" value="F:peptidoglycan glycosyltransferase activity"/>
    <property type="evidence" value="ECO:0007669"/>
    <property type="project" value="UniProtKB-EC"/>
</dbReference>
<evidence type="ECO:0000256" key="15">
    <source>
        <dbReference type="ARBA" id="ARBA00044770"/>
    </source>
</evidence>
<keyword evidence="9 19" id="KW-0472">Membrane</keyword>
<keyword evidence="4" id="KW-0808">Transferase</keyword>
<evidence type="ECO:0000256" key="16">
    <source>
        <dbReference type="ARBA" id="ARBA00049902"/>
    </source>
</evidence>
<reference evidence="20 21" key="1">
    <citation type="submission" date="2014-08" db="EMBL/GenBank/DDBJ databases">
        <title>Complete genome sequence of Corynebacterium phocae M408/89/1(T)(=DSM 44612(T)), isolated from the common seal (Phoca vitulina).</title>
        <authorList>
            <person name="Ruckert C."/>
            <person name="Albersmeier A."/>
            <person name="Winkler A."/>
            <person name="Kalinowski J."/>
        </authorList>
    </citation>
    <scope>NUCLEOTIDE SEQUENCE [LARGE SCALE GENOMIC DNA]</scope>
    <source>
        <strain evidence="20 21">M408/89/1</strain>
    </source>
</reference>
<keyword evidence="8 19" id="KW-1133">Transmembrane helix</keyword>
<dbReference type="GO" id="GO:0008360">
    <property type="term" value="P:regulation of cell shape"/>
    <property type="evidence" value="ECO:0007669"/>
    <property type="project" value="UniProtKB-KW"/>
</dbReference>
<comment type="catalytic activity">
    <reaction evidence="16">
        <text>[GlcNAc-(1-&gt;4)-Mur2Ac(oyl-L-Ala-gamma-D-Glu-L-Lys-D-Ala-D-Ala)](n)-di-trans,octa-cis-undecaprenyl diphosphate + beta-D-GlcNAc-(1-&gt;4)-Mur2Ac(oyl-L-Ala-gamma-D-Glu-L-Lys-D-Ala-D-Ala)-di-trans,octa-cis-undecaprenyl diphosphate = [GlcNAc-(1-&gt;4)-Mur2Ac(oyl-L-Ala-gamma-D-Glu-L-Lys-D-Ala-D-Ala)](n+1)-di-trans,octa-cis-undecaprenyl diphosphate + di-trans,octa-cis-undecaprenyl diphosphate + H(+)</text>
        <dbReference type="Rhea" id="RHEA:23708"/>
        <dbReference type="Rhea" id="RHEA-COMP:9602"/>
        <dbReference type="Rhea" id="RHEA-COMP:9603"/>
        <dbReference type="ChEBI" id="CHEBI:15378"/>
        <dbReference type="ChEBI" id="CHEBI:58405"/>
        <dbReference type="ChEBI" id="CHEBI:60033"/>
        <dbReference type="ChEBI" id="CHEBI:78435"/>
        <dbReference type="EC" id="2.4.99.28"/>
    </reaction>
</comment>
<feature type="transmembrane region" description="Helical" evidence="19">
    <location>
        <begin position="57"/>
        <end position="75"/>
    </location>
</feature>
<dbReference type="PANTHER" id="PTHR30474">
    <property type="entry name" value="CELL CYCLE PROTEIN"/>
    <property type="match status" value="1"/>
</dbReference>
<comment type="subcellular location">
    <subcellularLocation>
        <location evidence="1">Membrane</location>
        <topology evidence="1">Multi-pass membrane protein</topology>
    </subcellularLocation>
</comment>
<dbReference type="PROSITE" id="PS00428">
    <property type="entry name" value="FTSW_RODA_SPOVE"/>
    <property type="match status" value="1"/>
</dbReference>
<comment type="function">
    <text evidence="17">Peptidoglycan polymerase that is essential for cell division.</text>
</comment>
<comment type="pathway">
    <text evidence="2">Cell wall biogenesis; peptidoglycan biosynthesis.</text>
</comment>
<evidence type="ECO:0000256" key="9">
    <source>
        <dbReference type="ARBA" id="ARBA00023136"/>
    </source>
</evidence>
<evidence type="ECO:0000256" key="6">
    <source>
        <dbReference type="ARBA" id="ARBA00022960"/>
    </source>
</evidence>
<keyword evidence="3" id="KW-0328">Glycosyltransferase</keyword>
<sequence>MTTATTSKKTALRPGFDYLLLRIVIFALIGIGLLMAYSATMATSLVNSADGSVWAEAVHQTVMVCAGLVVFWIALRVPPRVVRKFTWLFVLVALSLLILVLTPLGTGRAEVGSQSWIVLGPISIQPSEIARVAIALCGAAMLANKTPTSGLWRNVNTMCKDPYVHYVAIAALFFILIALQNDMGMAVSFALVVVFTLLFAGLSLKFLLFPLALVPFIGYLLLSRGDFRSNRFHTYFDALTGNIEDTQGSGFQTYQGFLSLADGGLTGVGLGQSRAKWFYLPEVRNDFVFAIVGEELAFWGASLVIVLFAVLGLVGIRTAMRAQNQFQSLVAATLTAAVVSQAFVNISYVIGLLPVTGIQLPMISSGGSATIITIGAMGLLCSVARHEPEQVSAMQNYGRPMFDRLLVIPEPTPSGAVRSARKQRHAEVPARGAAAARRRPAAPVPPPPRRVAAARSRFGSPVTAKPRPGRPGSQGTRRLDTNGR</sequence>
<keyword evidence="6" id="KW-0133">Cell shape</keyword>
<evidence type="ECO:0000256" key="18">
    <source>
        <dbReference type="SAM" id="MobiDB-lite"/>
    </source>
</evidence>
<evidence type="ECO:0000256" key="4">
    <source>
        <dbReference type="ARBA" id="ARBA00022679"/>
    </source>
</evidence>
<feature type="transmembrane region" description="Helical" evidence="19">
    <location>
        <begin position="328"/>
        <end position="350"/>
    </location>
</feature>
<keyword evidence="21" id="KW-1185">Reference proteome</keyword>
<keyword evidence="5 19" id="KW-0812">Transmembrane</keyword>
<feature type="transmembrane region" description="Helical" evidence="19">
    <location>
        <begin position="296"/>
        <end position="316"/>
    </location>
</feature>
<dbReference type="Pfam" id="PF01098">
    <property type="entry name" value="FTSW_RODA_SPOVE"/>
    <property type="match status" value="1"/>
</dbReference>
<dbReference type="RefSeq" id="WP_075733492.1">
    <property type="nucleotide sequence ID" value="NZ_CP009249.1"/>
</dbReference>
<keyword evidence="7" id="KW-0573">Peptidoglycan synthesis</keyword>
<feature type="transmembrane region" description="Helical" evidence="19">
    <location>
        <begin position="163"/>
        <end position="179"/>
    </location>
</feature>
<evidence type="ECO:0000256" key="14">
    <source>
        <dbReference type="ARBA" id="ARBA00041418"/>
    </source>
</evidence>
<dbReference type="STRING" id="161895.CPHO_04240"/>
<evidence type="ECO:0000256" key="13">
    <source>
        <dbReference type="ARBA" id="ARBA00041185"/>
    </source>
</evidence>
<gene>
    <name evidence="20" type="ORF">CPHO_04240</name>
</gene>
<evidence type="ECO:0000256" key="5">
    <source>
        <dbReference type="ARBA" id="ARBA00022692"/>
    </source>
</evidence>
<evidence type="ECO:0000256" key="12">
    <source>
        <dbReference type="ARBA" id="ARBA00038053"/>
    </source>
</evidence>
<evidence type="ECO:0000256" key="11">
    <source>
        <dbReference type="ARBA" id="ARBA00033270"/>
    </source>
</evidence>
<dbReference type="AlphaFoldDB" id="A0A1L7D271"/>
<accession>A0A1L7D271</accession>
<keyword evidence="20" id="KW-0132">Cell division</keyword>
<dbReference type="EMBL" id="CP009249">
    <property type="protein sequence ID" value="APT92229.1"/>
    <property type="molecule type" value="Genomic_DNA"/>
</dbReference>
<evidence type="ECO:0000256" key="10">
    <source>
        <dbReference type="ARBA" id="ARBA00032370"/>
    </source>
</evidence>
<name>A0A1L7D271_9CORY</name>
<dbReference type="UniPathway" id="UPA00219"/>
<comment type="similarity">
    <text evidence="12">Belongs to the SEDS family. FtsW subfamily.</text>
</comment>
<organism evidence="20 21">
    <name type="scientific">Corynebacterium phocae</name>
    <dbReference type="NCBI Taxonomy" id="161895"/>
    <lineage>
        <taxon>Bacteria</taxon>
        <taxon>Bacillati</taxon>
        <taxon>Actinomycetota</taxon>
        <taxon>Actinomycetes</taxon>
        <taxon>Mycobacteriales</taxon>
        <taxon>Corynebacteriaceae</taxon>
        <taxon>Corynebacterium</taxon>
    </lineage>
</organism>
<keyword evidence="20" id="KW-0131">Cell cycle</keyword>
<dbReference type="GO" id="GO:0032153">
    <property type="term" value="C:cell division site"/>
    <property type="evidence" value="ECO:0007669"/>
    <property type="project" value="TreeGrafter"/>
</dbReference>
<dbReference type="InterPro" id="IPR018365">
    <property type="entry name" value="Cell_cycle_FtsW-rel_CS"/>
</dbReference>
<dbReference type="GO" id="GO:0009252">
    <property type="term" value="P:peptidoglycan biosynthetic process"/>
    <property type="evidence" value="ECO:0007669"/>
    <property type="project" value="UniProtKB-UniPathway"/>
</dbReference>
<dbReference type="GO" id="GO:0015648">
    <property type="term" value="F:lipid-linked peptidoglycan transporter activity"/>
    <property type="evidence" value="ECO:0007669"/>
    <property type="project" value="TreeGrafter"/>
</dbReference>